<dbReference type="Pfam" id="PF02620">
    <property type="entry name" value="YceD"/>
    <property type="match status" value="1"/>
</dbReference>
<reference evidence="2 3" key="1">
    <citation type="submission" date="2020-11" db="EMBL/GenBank/DDBJ databases">
        <title>Actinomyces sp. ZJ750.</title>
        <authorList>
            <person name="Zhou J."/>
        </authorList>
    </citation>
    <scope>NUCLEOTIDE SEQUENCE [LARGE SCALE GENOMIC DNA]</scope>
    <source>
        <strain evidence="2 3">ZJ750</strain>
    </source>
</reference>
<dbReference type="RefSeq" id="WP_166858608.1">
    <property type="nucleotide sequence ID" value="NZ_CP063989.1"/>
</dbReference>
<name>A0A7T0LJ56_9ACTO</name>
<evidence type="ECO:0000256" key="1">
    <source>
        <dbReference type="SAM" id="MobiDB-lite"/>
    </source>
</evidence>
<protein>
    <submittedName>
        <fullName evidence="2">DUF177 domain-containing protein</fullName>
    </submittedName>
</protein>
<feature type="region of interest" description="Disordered" evidence="1">
    <location>
        <begin position="175"/>
        <end position="195"/>
    </location>
</feature>
<keyword evidence="3" id="KW-1185">Reference proteome</keyword>
<dbReference type="PANTHER" id="PTHR34374">
    <property type="entry name" value="LARGE RIBOSOMAL RNA SUBUNIT ACCUMULATION PROTEIN YCED HOMOLOG 1, CHLOROPLASTIC"/>
    <property type="match status" value="1"/>
</dbReference>
<evidence type="ECO:0000313" key="3">
    <source>
        <dbReference type="Proteomes" id="UP000594637"/>
    </source>
</evidence>
<gene>
    <name evidence="2" type="ORF">ID810_07785</name>
</gene>
<dbReference type="PANTHER" id="PTHR34374:SF1">
    <property type="entry name" value="LARGE RIBOSOMAL RNA SUBUNIT ACCUMULATION PROTEIN YCED HOMOLOG 1, CHLOROPLASTIC"/>
    <property type="match status" value="1"/>
</dbReference>
<dbReference type="KEGG" id="arep:ID810_07785"/>
<sequence>MSTLVIDITDLPRQVGSTKDVHLDLPAPQGLGTEVIGAAPGSPLIVDATLTSVDDGVLVRGEADVHIHGECVRCLRDIDEERQVSFDELYFLPEAAAAQRAKGDEEAEDVFLLGDTTLDLEPALRDALVLSLPFRPLCREDCGGLCPDCGERLDDLPADHHHEVLDPRWSALSGLLGDGASDDASDGAPNGEEQS</sequence>
<dbReference type="AlphaFoldDB" id="A0A7T0LJ56"/>
<proteinExistence type="predicted"/>
<dbReference type="Proteomes" id="UP000594637">
    <property type="component" value="Chromosome"/>
</dbReference>
<dbReference type="EMBL" id="CP063989">
    <property type="protein sequence ID" value="QPL04687.1"/>
    <property type="molecule type" value="Genomic_DNA"/>
</dbReference>
<accession>A0A7T0LJ56</accession>
<dbReference type="InterPro" id="IPR003772">
    <property type="entry name" value="YceD"/>
</dbReference>
<evidence type="ECO:0000313" key="2">
    <source>
        <dbReference type="EMBL" id="QPL04687.1"/>
    </source>
</evidence>
<organism evidence="2 3">
    <name type="scientific">Actinomyces respiraculi</name>
    <dbReference type="NCBI Taxonomy" id="2744574"/>
    <lineage>
        <taxon>Bacteria</taxon>
        <taxon>Bacillati</taxon>
        <taxon>Actinomycetota</taxon>
        <taxon>Actinomycetes</taxon>
        <taxon>Actinomycetales</taxon>
        <taxon>Actinomycetaceae</taxon>
        <taxon>Actinomyces</taxon>
    </lineage>
</organism>